<dbReference type="PANTHER" id="PTHR33619">
    <property type="entry name" value="POLYSACCHARIDE EXPORT PROTEIN GFCE-RELATED"/>
    <property type="match status" value="1"/>
</dbReference>
<dbReference type="Gene3D" id="3.10.560.10">
    <property type="entry name" value="Outer membrane lipoprotein wza domain like"/>
    <property type="match status" value="1"/>
</dbReference>
<evidence type="ECO:0000313" key="2">
    <source>
        <dbReference type="Proteomes" id="UP000596329"/>
    </source>
</evidence>
<dbReference type="PANTHER" id="PTHR33619:SF3">
    <property type="entry name" value="POLYSACCHARIDE EXPORT PROTEIN GFCE-RELATED"/>
    <property type="match status" value="1"/>
</dbReference>
<protein>
    <submittedName>
        <fullName evidence="1">Polysaccharide biosynthesis/export family protein</fullName>
    </submittedName>
</protein>
<dbReference type="RefSeq" id="WP_011963408.1">
    <property type="nucleotide sequence ID" value="NZ_BJSV01000007.1"/>
</dbReference>
<dbReference type="KEGG" id="fpk:IA06_06055"/>
<dbReference type="KEGG" id="fpc:FPSM_02187"/>
<dbReference type="KEGG" id="fpq:IB65_06010"/>
<dbReference type="InterPro" id="IPR049712">
    <property type="entry name" value="Poly_export"/>
</dbReference>
<sequence length="265" mass="29539">MKNRNLLLFFLLGLNLLLVTSCVNKKQIAYYQNLDQVATQEVTNHFESKIQPDDLLMIVVSTPDPEAAVPFNLETILTPAAIGQTNLAQRQQQLYLVDTNGLIQFPVLGEIKTGGQTKSEVIAVIKSKLKKYINDAIVNVRIVNFKVTVQGEVTRPGSFTIASERVTLPEALSLAGDLTIFGKRDNIILVREINNKKTFNRVDITKADFIHSPYYYLSQNDLIYVEPNKAKSRTATGFTQNGPIWIAIASLLASIVTSIFIINKK</sequence>
<proteinExistence type="predicted"/>
<dbReference type="EMBL" id="CP059075">
    <property type="protein sequence ID" value="QRE03823.1"/>
    <property type="molecule type" value="Genomic_DNA"/>
</dbReference>
<reference evidence="1 2" key="1">
    <citation type="submission" date="2020-07" db="EMBL/GenBank/DDBJ databases">
        <title>Genomic characterization of Flavobacterium psychrophilum strains.</title>
        <authorList>
            <person name="Castillo D."/>
            <person name="Jorgensen J."/>
            <person name="Middelboe M."/>
        </authorList>
    </citation>
    <scope>NUCLEOTIDE SEQUENCE [LARGE SCALE GENOMIC DNA]</scope>
    <source>
        <strain evidence="1 2">FPS-R7</strain>
    </source>
</reference>
<dbReference type="KEGG" id="fpv:IA03_06115"/>
<name>A0A076P5V7_FLAPS</name>
<dbReference type="Pfam" id="PF02563">
    <property type="entry name" value="Poly_export"/>
    <property type="match status" value="1"/>
</dbReference>
<dbReference type="KEGG" id="fpw:IA04_06020"/>
<evidence type="ECO:0000313" key="1">
    <source>
        <dbReference type="EMBL" id="QRE03823.1"/>
    </source>
</evidence>
<dbReference type="InterPro" id="IPR003715">
    <property type="entry name" value="Poly_export_N"/>
</dbReference>
<dbReference type="GO" id="GO:0015159">
    <property type="term" value="F:polysaccharide transmembrane transporter activity"/>
    <property type="evidence" value="ECO:0007669"/>
    <property type="project" value="InterPro"/>
</dbReference>
<dbReference type="PROSITE" id="PS51257">
    <property type="entry name" value="PROKAR_LIPOPROTEIN"/>
    <property type="match status" value="1"/>
</dbReference>
<dbReference type="OMA" id="GHQHIIT"/>
<accession>A0A076P5V7</accession>
<organism evidence="1 2">
    <name type="scientific">Flavobacterium psychrophilum</name>
    <dbReference type="NCBI Taxonomy" id="96345"/>
    <lineage>
        <taxon>Bacteria</taxon>
        <taxon>Pseudomonadati</taxon>
        <taxon>Bacteroidota</taxon>
        <taxon>Flavobacteriia</taxon>
        <taxon>Flavobacteriales</taxon>
        <taxon>Flavobacteriaceae</taxon>
        <taxon>Flavobacterium</taxon>
    </lineage>
</organism>
<dbReference type="InterPro" id="IPR019554">
    <property type="entry name" value="Soluble_ligand-bd"/>
</dbReference>
<dbReference type="AlphaFoldDB" id="A0A076P5V7"/>
<dbReference type="Gene3D" id="3.30.1950.10">
    <property type="entry name" value="wza like domain"/>
    <property type="match status" value="1"/>
</dbReference>
<dbReference type="GeneID" id="66553180"/>
<dbReference type="Proteomes" id="UP000596329">
    <property type="component" value="Chromosome"/>
</dbReference>
<dbReference type="Pfam" id="PF10531">
    <property type="entry name" value="SLBB"/>
    <property type="match status" value="1"/>
</dbReference>
<gene>
    <name evidence="1" type="ORF">H0H26_13240</name>
</gene>